<proteinExistence type="predicted"/>
<comment type="caution">
    <text evidence="2">The sequence shown here is derived from an EMBL/GenBank/DDBJ whole genome shotgun (WGS) entry which is preliminary data.</text>
</comment>
<evidence type="ECO:0000256" key="1">
    <source>
        <dbReference type="SAM" id="SignalP"/>
    </source>
</evidence>
<feature type="signal peptide" evidence="1">
    <location>
        <begin position="1"/>
        <end position="18"/>
    </location>
</feature>
<evidence type="ECO:0008006" key="4">
    <source>
        <dbReference type="Google" id="ProtNLM"/>
    </source>
</evidence>
<feature type="chain" id="PRO_5045122129" description="GPI anchored serine-rich protein" evidence="1">
    <location>
        <begin position="19"/>
        <end position="190"/>
    </location>
</feature>
<name>A0ABR1GM15_9HYPO</name>
<protein>
    <recommendedName>
        <fullName evidence="4">GPI anchored serine-rich protein</fullName>
    </recommendedName>
</protein>
<dbReference type="EMBL" id="JAZAVJ010000280">
    <property type="protein sequence ID" value="KAK7402812.1"/>
    <property type="molecule type" value="Genomic_DNA"/>
</dbReference>
<keyword evidence="3" id="KW-1185">Reference proteome</keyword>
<sequence length="190" mass="19345">MRFSILSVAAASASLVAATYDLPVEDTTTLTSTTTRVLTLTACPDSVVDCPYRTTTSTEEVIITSTSQWIPTTTPAETTSIYTPPVAPVVNTTSVYTPIPKTTWYPAGNTTTNGPTAPVTHITKPTHSSAVVPTTLISENVPAGTTVVEVVSSAAPSSVPSEVPASGASGLYAKSGVVGAVVVAALAALY</sequence>
<accession>A0ABR1GM15</accession>
<gene>
    <name evidence="2" type="ORF">QQX98_011440</name>
</gene>
<organism evidence="2 3">
    <name type="scientific">Neonectria punicea</name>
    <dbReference type="NCBI Taxonomy" id="979145"/>
    <lineage>
        <taxon>Eukaryota</taxon>
        <taxon>Fungi</taxon>
        <taxon>Dikarya</taxon>
        <taxon>Ascomycota</taxon>
        <taxon>Pezizomycotina</taxon>
        <taxon>Sordariomycetes</taxon>
        <taxon>Hypocreomycetidae</taxon>
        <taxon>Hypocreales</taxon>
        <taxon>Nectriaceae</taxon>
        <taxon>Neonectria</taxon>
    </lineage>
</organism>
<evidence type="ECO:0000313" key="2">
    <source>
        <dbReference type="EMBL" id="KAK7402812.1"/>
    </source>
</evidence>
<keyword evidence="1" id="KW-0732">Signal</keyword>
<reference evidence="2 3" key="1">
    <citation type="journal article" date="2025" name="Microbiol. Resour. Announc.">
        <title>Draft genome sequences for Neonectria magnoliae and Neonectria punicea, canker pathogens of Liriodendron tulipifera and Acer saccharum in West Virginia.</title>
        <authorList>
            <person name="Petronek H.M."/>
            <person name="Kasson M.T."/>
            <person name="Metheny A.M."/>
            <person name="Stauder C.M."/>
            <person name="Lovett B."/>
            <person name="Lynch S.C."/>
            <person name="Garnas J.R."/>
            <person name="Kasson L.R."/>
            <person name="Stajich J.E."/>
        </authorList>
    </citation>
    <scope>NUCLEOTIDE SEQUENCE [LARGE SCALE GENOMIC DNA]</scope>
    <source>
        <strain evidence="2 3">NRRL 64653</strain>
    </source>
</reference>
<evidence type="ECO:0000313" key="3">
    <source>
        <dbReference type="Proteomes" id="UP001498476"/>
    </source>
</evidence>
<dbReference type="Proteomes" id="UP001498476">
    <property type="component" value="Unassembled WGS sequence"/>
</dbReference>